<keyword evidence="7" id="KW-1185">Reference proteome</keyword>
<evidence type="ECO:0000256" key="1">
    <source>
        <dbReference type="ARBA" id="ARBA00005290"/>
    </source>
</evidence>
<evidence type="ECO:0000313" key="7">
    <source>
        <dbReference type="Proteomes" id="UP000244309"/>
    </source>
</evidence>
<comment type="similarity">
    <text evidence="1 5">Belongs to the GPN-loop GTPase family.</text>
</comment>
<protein>
    <recommendedName>
        <fullName evidence="5">GPN-loop GTPase 2</fullName>
    </recommendedName>
</protein>
<sequence length="307" mass="34236">MFGQIVVGPPGSGKSTYCNGMLQFLSAVGRKCCIVNLDPAAEYQSYSSCALDIRDLASSEKIMRENNLGPNGALLYALECIDGATLDRFINTVANLNKAGNYLIFDCPGQVELFTHQHSLFRIFHKLVSKFDARLCVVSLVDSIYLTSASQYISITLLCLRSMLQLGLPQVNVISKIDKLKEYGSLALPLDFYAAGEDLHLLNPYIALESKSQLGRNFTRLTELVGEVVENFGLIRYDVLSIEDKSSMINLLEKIDKSNGYVFGTNEIGGDTVWQEAVHNGRRIGDEPTLQERWIDQKEHFDGLQYK</sequence>
<dbReference type="SUPFAM" id="SSF52540">
    <property type="entry name" value="P-loop containing nucleoside triphosphate hydrolases"/>
    <property type="match status" value="1"/>
</dbReference>
<dbReference type="PANTHER" id="PTHR21231">
    <property type="entry name" value="XPA-BINDING PROTEIN 1-RELATED"/>
    <property type="match status" value="1"/>
</dbReference>
<keyword evidence="2 5" id="KW-0547">Nucleotide-binding</keyword>
<dbReference type="EMBL" id="PKFO01000011">
    <property type="protein sequence ID" value="PVH23669.1"/>
    <property type="molecule type" value="Genomic_DNA"/>
</dbReference>
<comment type="function">
    <text evidence="5">Small GTPase required for proper localization of RNA polymerase II and III (RNAPII and RNAPIII). May act at an RNAP assembly step prior to nuclear import.</text>
</comment>
<proteinExistence type="inferred from homology"/>
<dbReference type="OrthoDB" id="5839at2759"/>
<dbReference type="Gene3D" id="3.40.50.300">
    <property type="entry name" value="P-loop containing nucleotide triphosphate hydrolases"/>
    <property type="match status" value="1"/>
</dbReference>
<dbReference type="FunFam" id="3.40.50.300:FF:000338">
    <property type="entry name" value="GPN-loop GTPase 2"/>
    <property type="match status" value="1"/>
</dbReference>
<dbReference type="GeneID" id="37009291"/>
<organism evidence="6 7">
    <name type="scientific">Candidozyma haemuli</name>
    <dbReference type="NCBI Taxonomy" id="45357"/>
    <lineage>
        <taxon>Eukaryota</taxon>
        <taxon>Fungi</taxon>
        <taxon>Dikarya</taxon>
        <taxon>Ascomycota</taxon>
        <taxon>Saccharomycotina</taxon>
        <taxon>Pichiomycetes</taxon>
        <taxon>Metschnikowiaceae</taxon>
        <taxon>Candidozyma</taxon>
    </lineage>
</organism>
<dbReference type="PANTHER" id="PTHR21231:SF3">
    <property type="entry name" value="GPN-LOOP GTPASE 2"/>
    <property type="match status" value="1"/>
</dbReference>
<keyword evidence="4 5" id="KW-0342">GTP-binding</keyword>
<name>A0A2V1B144_9ASCO</name>
<dbReference type="Proteomes" id="UP000244309">
    <property type="component" value="Unassembled WGS sequence"/>
</dbReference>
<dbReference type="GO" id="GO:0005525">
    <property type="term" value="F:GTP binding"/>
    <property type="evidence" value="ECO:0007669"/>
    <property type="project" value="UniProtKB-KW"/>
</dbReference>
<dbReference type="InterPro" id="IPR027417">
    <property type="entry name" value="P-loop_NTPase"/>
</dbReference>
<reference evidence="6 7" key="1">
    <citation type="submission" date="2017-12" db="EMBL/GenBank/DDBJ databases">
        <title>Genome Sequence of a Multidrug-Resistant Candida haemulonii Isolate from a Patient with Chronic Leg Ulcers in Israel.</title>
        <authorList>
            <person name="Chow N.A."/>
            <person name="Gade L."/>
            <person name="Batra D."/>
            <person name="Rowe L.A."/>
            <person name="Ben-Ami R."/>
            <person name="Loparev V.N."/>
            <person name="Litvintseva A.P."/>
        </authorList>
    </citation>
    <scope>NUCLEOTIDE SEQUENCE [LARGE SCALE GENOMIC DNA]</scope>
    <source>
        <strain evidence="6 7">B11899</strain>
    </source>
</reference>
<dbReference type="GO" id="GO:0003924">
    <property type="term" value="F:GTPase activity"/>
    <property type="evidence" value="ECO:0007669"/>
    <property type="project" value="TreeGrafter"/>
</dbReference>
<evidence type="ECO:0000256" key="5">
    <source>
        <dbReference type="RuleBase" id="RU365059"/>
    </source>
</evidence>
<dbReference type="STRING" id="45357.A0A2V1B144"/>
<dbReference type="AlphaFoldDB" id="A0A2V1B144"/>
<keyword evidence="3 5" id="KW-0378">Hydrolase</keyword>
<evidence type="ECO:0000256" key="4">
    <source>
        <dbReference type="ARBA" id="ARBA00023134"/>
    </source>
</evidence>
<comment type="subunit">
    <text evidence="5">Binds to RNA polymerase II (RNAPII).</text>
</comment>
<dbReference type="Pfam" id="PF03029">
    <property type="entry name" value="ATP_bind_1"/>
    <property type="match status" value="1"/>
</dbReference>
<dbReference type="VEuPathDB" id="FungiDB:CXQ85_003961"/>
<evidence type="ECO:0000313" key="6">
    <source>
        <dbReference type="EMBL" id="PVH23669.1"/>
    </source>
</evidence>
<dbReference type="RefSeq" id="XP_025344609.1">
    <property type="nucleotide sequence ID" value="XM_025487593.1"/>
</dbReference>
<comment type="caution">
    <text evidence="6">The sequence shown here is derived from an EMBL/GenBank/DDBJ whole genome shotgun (WGS) entry which is preliminary data.</text>
</comment>
<dbReference type="GO" id="GO:0005737">
    <property type="term" value="C:cytoplasm"/>
    <property type="evidence" value="ECO:0007669"/>
    <property type="project" value="TreeGrafter"/>
</dbReference>
<evidence type="ECO:0000256" key="3">
    <source>
        <dbReference type="ARBA" id="ARBA00022801"/>
    </source>
</evidence>
<dbReference type="InterPro" id="IPR004130">
    <property type="entry name" value="Gpn"/>
</dbReference>
<evidence type="ECO:0000256" key="2">
    <source>
        <dbReference type="ARBA" id="ARBA00022741"/>
    </source>
</evidence>
<gene>
    <name evidence="6" type="ORF">CXQ85_003961</name>
</gene>
<accession>A0A2V1B144</accession>